<organism evidence="2 3">
    <name type="scientific">Trichuris trichiura</name>
    <name type="common">Whipworm</name>
    <name type="synonym">Trichocephalus trichiurus</name>
    <dbReference type="NCBI Taxonomy" id="36087"/>
    <lineage>
        <taxon>Eukaryota</taxon>
        <taxon>Metazoa</taxon>
        <taxon>Ecdysozoa</taxon>
        <taxon>Nematoda</taxon>
        <taxon>Enoplea</taxon>
        <taxon>Dorylaimia</taxon>
        <taxon>Trichinellida</taxon>
        <taxon>Trichuridae</taxon>
        <taxon>Trichuris</taxon>
    </lineage>
</organism>
<reference evidence="2" key="2">
    <citation type="submission" date="2014-03" db="EMBL/GenBank/DDBJ databases">
        <title>The whipworm genome and dual-species transcriptomics of an intimate host-pathogen interaction.</title>
        <authorList>
            <person name="Foth B.J."/>
            <person name="Tsai I.J."/>
            <person name="Reid A.J."/>
            <person name="Bancroft A.J."/>
            <person name="Nichol S."/>
            <person name="Tracey A."/>
            <person name="Holroyd N."/>
            <person name="Cotton J.A."/>
            <person name="Stanley E.J."/>
            <person name="Zarowiecki M."/>
            <person name="Liu J.Z."/>
            <person name="Huckvale T."/>
            <person name="Cooper P.J."/>
            <person name="Grencis R.K."/>
            <person name="Berriman M."/>
        </authorList>
    </citation>
    <scope>NUCLEOTIDE SEQUENCE [LARGE SCALE GENOMIC DNA]</scope>
</reference>
<proteinExistence type="predicted"/>
<dbReference type="AlphaFoldDB" id="A0A077ZFU7"/>
<sequence length="136" mass="14692">MNEAHTRPNREAQSMLMGAPEAETSPVAAEAMAKVCGEERESTRTAATTSDAAVTSAQDPADEPCPRRSPYRVLRRTDKTFTVDAGGSPLTVAINRLRTKPAFLLNDAQNTPLPPGRQVVFQWPLVSLVASREGVM</sequence>
<dbReference type="OrthoDB" id="422540at2759"/>
<keyword evidence="3" id="KW-1185">Reference proteome</keyword>
<dbReference type="Proteomes" id="UP000030665">
    <property type="component" value="Unassembled WGS sequence"/>
</dbReference>
<feature type="compositionally biased region" description="Basic and acidic residues" evidence="1">
    <location>
        <begin position="1"/>
        <end position="10"/>
    </location>
</feature>
<name>A0A077ZFU7_TRITR</name>
<dbReference type="EMBL" id="HG806394">
    <property type="protein sequence ID" value="CDW58679.1"/>
    <property type="molecule type" value="Genomic_DNA"/>
</dbReference>
<gene>
    <name evidence="2" type="ORF">TTRE_0000700401</name>
</gene>
<evidence type="ECO:0000256" key="1">
    <source>
        <dbReference type="SAM" id="MobiDB-lite"/>
    </source>
</evidence>
<evidence type="ECO:0000313" key="3">
    <source>
        <dbReference type="Proteomes" id="UP000030665"/>
    </source>
</evidence>
<feature type="region of interest" description="Disordered" evidence="1">
    <location>
        <begin position="1"/>
        <end position="69"/>
    </location>
</feature>
<dbReference type="STRING" id="36087.A0A077ZFU7"/>
<feature type="compositionally biased region" description="Low complexity" evidence="1">
    <location>
        <begin position="44"/>
        <end position="57"/>
    </location>
</feature>
<protein>
    <submittedName>
        <fullName evidence="2">Uncharacterized protein</fullName>
    </submittedName>
</protein>
<accession>A0A077ZFU7</accession>
<evidence type="ECO:0000313" key="2">
    <source>
        <dbReference type="EMBL" id="CDW58679.1"/>
    </source>
</evidence>
<reference evidence="2" key="1">
    <citation type="submission" date="2014-01" db="EMBL/GenBank/DDBJ databases">
        <authorList>
            <person name="Aslett M."/>
        </authorList>
    </citation>
    <scope>NUCLEOTIDE SEQUENCE</scope>
</reference>